<reference evidence="1" key="1">
    <citation type="submission" date="2018-01" db="EMBL/GenBank/DDBJ databases">
        <authorList>
            <person name="Kovanen S."/>
            <person name="Nieminen T."/>
            <person name="Pohja-Mykra M."/>
            <person name="Raunio-Saarnisto M."/>
            <person name="Sauvala M."/>
            <person name="Fredriksson-Ahomaa M."/>
            <person name="Hanninen M.-L."/>
            <person name="Kivisto R."/>
        </authorList>
    </citation>
    <scope>NUCLEOTIDE SEQUENCE</scope>
    <source>
        <strain evidence="1">SO-26</strain>
    </source>
</reference>
<protein>
    <recommendedName>
        <fullName evidence="3">Tail fiber protein</fullName>
    </recommendedName>
</protein>
<dbReference type="EMBL" id="PQZD01000003">
    <property type="protein sequence ID" value="RTI48687.1"/>
    <property type="molecule type" value="Genomic_DNA"/>
</dbReference>
<name>A0AAX1Z520_CAMJU</name>
<gene>
    <name evidence="1" type="ORF">C3I27_04485</name>
</gene>
<evidence type="ECO:0008006" key="3">
    <source>
        <dbReference type="Google" id="ProtNLM"/>
    </source>
</evidence>
<accession>A0AAX1Z520</accession>
<proteinExistence type="predicted"/>
<sequence length="710" mass="78419">MTITTTDITQTGTLILGSSKLEAVGSNLVYNDEYLTNLVTKPIIEHLNTYFNVDKDVYHVSILLKSGSVKLAWFINGVQYPQNNNNFTCVYEFDLPSDTQTANIYCVSSNDHDSVKSNCINLVMNKESRLVLSYKSAQLKSKTLNDTYTLGVEINKAYRNQSYQLLPGKIDIGYYPLVEDTISTWLSTSANFGTYNVNSIPDNDNESMEFETYFRSYVRSIRDTNYHNNLVYKYVPINDIGGTLGFPLLGSDFINEEQLQTLVGNPGVVSGDVTTFNKGIICKKNSASGTGAFIFGVKGTEKNCIVSNLQLIFSKDISSGAFKITKKTSGSVVEFTNNAEELSKTFTGPTIKHIIIQSLYKQDDISNPQDPTNVAVVSFRNLNSSNIVCNIDFQPVVLDQDTTLMFNIDLAYNDATTYLSCIRLNHQIGGYIKLSELGNAGLVEAMKSPTIANQTSVPILFSRSTTEGTMQYFSAGSVYRTSLLKKIIPDSVVFKELRDNKYFYTYRAPGVVDSQGQAVAISVIGVSGNDLVPIVVEQGSLSNKENTDIIISSVKKLNGVAICPDLQNETSAIQSTIPSYVNVVQCSGSVFAANSELYSVSTLDYEIPAQDHNQSLSIHGVDTTSSYKTHLVSSGDYFYITTCVSNHVLSAYGPDIELDKLYTFNEIKTQGDVTYSIMSKDTPFSESGEISQVYSLKTENNKKVFMKIER</sequence>
<dbReference type="AlphaFoldDB" id="A0AAX1Z520"/>
<comment type="caution">
    <text evidence="1">The sequence shown here is derived from an EMBL/GenBank/DDBJ whole genome shotgun (WGS) entry which is preliminary data.</text>
</comment>
<dbReference type="Proteomes" id="UP000287197">
    <property type="component" value="Unassembled WGS sequence"/>
</dbReference>
<evidence type="ECO:0000313" key="2">
    <source>
        <dbReference type="Proteomes" id="UP000287197"/>
    </source>
</evidence>
<dbReference type="RefSeq" id="WP_126262955.1">
    <property type="nucleotide sequence ID" value="NZ_PQZD01000003.1"/>
</dbReference>
<reference evidence="1" key="2">
    <citation type="journal article" date="2019" name="Appl. Environ. Microbiol.">
        <title>Population genetics and characterization of Campylobacter jejuni isolates in western jackdaws and game birds in Finland.</title>
        <authorList>
            <person name="Kovanen S."/>
            <person name="Rossi M."/>
            <person name="Pohja-Mykra M."/>
            <person name="Nieminen T."/>
            <person name="Raunio-Saarnisto M."/>
            <person name="Sauvala M."/>
            <person name="Fredriksson-Ahomaa M."/>
            <person name="Hanninen M.L."/>
            <person name="Kivisto R."/>
        </authorList>
    </citation>
    <scope>NUCLEOTIDE SEQUENCE</scope>
    <source>
        <strain evidence="1">SO-26</strain>
    </source>
</reference>
<evidence type="ECO:0000313" key="1">
    <source>
        <dbReference type="EMBL" id="RTI48687.1"/>
    </source>
</evidence>
<organism evidence="1 2">
    <name type="scientific">Campylobacter jejuni</name>
    <dbReference type="NCBI Taxonomy" id="197"/>
    <lineage>
        <taxon>Bacteria</taxon>
        <taxon>Pseudomonadati</taxon>
        <taxon>Campylobacterota</taxon>
        <taxon>Epsilonproteobacteria</taxon>
        <taxon>Campylobacterales</taxon>
        <taxon>Campylobacteraceae</taxon>
        <taxon>Campylobacter</taxon>
    </lineage>
</organism>